<evidence type="ECO:0000256" key="1">
    <source>
        <dbReference type="SAM" id="MobiDB-lite"/>
    </source>
</evidence>
<evidence type="ECO:0000313" key="3">
    <source>
        <dbReference type="Proteomes" id="UP000265520"/>
    </source>
</evidence>
<sequence>MIKDHADDHHSNLVAMDVDPVPENSDSTNFVANGAEDSTNKCDPPQNS</sequence>
<comment type="caution">
    <text evidence="2">The sequence shown here is derived from an EMBL/GenBank/DDBJ whole genome shotgun (WGS) entry which is preliminary data.</text>
</comment>
<name>A0A392SNF1_9FABA</name>
<feature type="region of interest" description="Disordered" evidence="1">
    <location>
        <begin position="1"/>
        <end position="48"/>
    </location>
</feature>
<accession>A0A392SNF1</accession>
<dbReference type="AlphaFoldDB" id="A0A392SNF1"/>
<dbReference type="Proteomes" id="UP000265520">
    <property type="component" value="Unassembled WGS sequence"/>
</dbReference>
<feature type="non-terminal residue" evidence="2">
    <location>
        <position position="48"/>
    </location>
</feature>
<proteinExistence type="predicted"/>
<protein>
    <submittedName>
        <fullName evidence="2">Heat-shock protein</fullName>
    </submittedName>
</protein>
<evidence type="ECO:0000313" key="2">
    <source>
        <dbReference type="EMBL" id="MCI49937.1"/>
    </source>
</evidence>
<dbReference type="EMBL" id="LXQA010409001">
    <property type="protein sequence ID" value="MCI49937.1"/>
    <property type="molecule type" value="Genomic_DNA"/>
</dbReference>
<organism evidence="2 3">
    <name type="scientific">Trifolium medium</name>
    <dbReference type="NCBI Taxonomy" id="97028"/>
    <lineage>
        <taxon>Eukaryota</taxon>
        <taxon>Viridiplantae</taxon>
        <taxon>Streptophyta</taxon>
        <taxon>Embryophyta</taxon>
        <taxon>Tracheophyta</taxon>
        <taxon>Spermatophyta</taxon>
        <taxon>Magnoliopsida</taxon>
        <taxon>eudicotyledons</taxon>
        <taxon>Gunneridae</taxon>
        <taxon>Pentapetalae</taxon>
        <taxon>rosids</taxon>
        <taxon>fabids</taxon>
        <taxon>Fabales</taxon>
        <taxon>Fabaceae</taxon>
        <taxon>Papilionoideae</taxon>
        <taxon>50 kb inversion clade</taxon>
        <taxon>NPAAA clade</taxon>
        <taxon>Hologalegina</taxon>
        <taxon>IRL clade</taxon>
        <taxon>Trifolieae</taxon>
        <taxon>Trifolium</taxon>
    </lineage>
</organism>
<keyword evidence="3" id="KW-1185">Reference proteome</keyword>
<feature type="compositionally biased region" description="Basic and acidic residues" evidence="1">
    <location>
        <begin position="1"/>
        <end position="11"/>
    </location>
</feature>
<reference evidence="2 3" key="1">
    <citation type="journal article" date="2018" name="Front. Plant Sci.">
        <title>Red Clover (Trifolium pratense) and Zigzag Clover (T. medium) - A Picture of Genomic Similarities and Differences.</title>
        <authorList>
            <person name="Dluhosova J."/>
            <person name="Istvanek J."/>
            <person name="Nedelnik J."/>
            <person name="Repkova J."/>
        </authorList>
    </citation>
    <scope>NUCLEOTIDE SEQUENCE [LARGE SCALE GENOMIC DNA]</scope>
    <source>
        <strain evidence="3">cv. 10/8</strain>
        <tissue evidence="2">Leaf</tissue>
    </source>
</reference>